<evidence type="ECO:0000313" key="3">
    <source>
        <dbReference type="Proteomes" id="UP001322277"/>
    </source>
</evidence>
<dbReference type="RefSeq" id="XP_062783516.1">
    <property type="nucleotide sequence ID" value="XM_062927465.1"/>
</dbReference>
<gene>
    <name evidence="2" type="ORF">CDEST_11309</name>
</gene>
<keyword evidence="1" id="KW-1133">Transmembrane helix</keyword>
<reference evidence="3" key="1">
    <citation type="journal article" date="2023" name="bioRxiv">
        <title>Complete genome of the Medicago anthracnose fungus, Colletotrichum destructivum, reveals a mini-chromosome-like region within a core chromosome.</title>
        <authorList>
            <person name="Lapalu N."/>
            <person name="Simon A."/>
            <person name="Lu A."/>
            <person name="Plaumann P.-L."/>
            <person name="Amselem J."/>
            <person name="Pigne S."/>
            <person name="Auger A."/>
            <person name="Koch C."/>
            <person name="Dallery J.-F."/>
            <person name="O'Connell R.J."/>
        </authorList>
    </citation>
    <scope>NUCLEOTIDE SEQUENCE [LARGE SCALE GENOMIC DNA]</scope>
    <source>
        <strain evidence="3">CBS 520.97</strain>
    </source>
</reference>
<dbReference type="Proteomes" id="UP001322277">
    <property type="component" value="Chromosome 7"/>
</dbReference>
<accession>A0AAX4IT10</accession>
<name>A0AAX4IT10_9PEZI</name>
<sequence length="151" mass="17019">MFSDLHSQSSLVLLEVLVIAGLAFLPLLLAQQFPLHKTLYESFGLTLNCFEALNTTLNCSGQLTTQVRFKSPKINVLNADGVRFICTAECKQLLQTLQSKTQNSCKPRIDIFNHNLVLYPGLSCVNNFYIFLPFFPLILEIKGEQRLQPPT</sequence>
<keyword evidence="1" id="KW-0472">Membrane</keyword>
<dbReference type="EMBL" id="CP137311">
    <property type="protein sequence ID" value="WQF86295.1"/>
    <property type="molecule type" value="Genomic_DNA"/>
</dbReference>
<proteinExistence type="predicted"/>
<feature type="transmembrane region" description="Helical" evidence="1">
    <location>
        <begin position="12"/>
        <end position="30"/>
    </location>
</feature>
<evidence type="ECO:0000256" key="1">
    <source>
        <dbReference type="SAM" id="Phobius"/>
    </source>
</evidence>
<dbReference type="AlphaFoldDB" id="A0AAX4IT10"/>
<dbReference type="GeneID" id="87947809"/>
<protein>
    <submittedName>
        <fullName evidence="2">Uncharacterized protein</fullName>
    </submittedName>
</protein>
<feature type="transmembrane region" description="Helical" evidence="1">
    <location>
        <begin position="116"/>
        <end position="139"/>
    </location>
</feature>
<evidence type="ECO:0000313" key="2">
    <source>
        <dbReference type="EMBL" id="WQF86295.1"/>
    </source>
</evidence>
<keyword evidence="3" id="KW-1185">Reference proteome</keyword>
<organism evidence="2 3">
    <name type="scientific">Colletotrichum destructivum</name>
    <dbReference type="NCBI Taxonomy" id="34406"/>
    <lineage>
        <taxon>Eukaryota</taxon>
        <taxon>Fungi</taxon>
        <taxon>Dikarya</taxon>
        <taxon>Ascomycota</taxon>
        <taxon>Pezizomycotina</taxon>
        <taxon>Sordariomycetes</taxon>
        <taxon>Hypocreomycetidae</taxon>
        <taxon>Glomerellales</taxon>
        <taxon>Glomerellaceae</taxon>
        <taxon>Colletotrichum</taxon>
        <taxon>Colletotrichum destructivum species complex</taxon>
    </lineage>
</organism>
<keyword evidence="1" id="KW-0812">Transmembrane</keyword>
<dbReference type="KEGG" id="cdet:87947809"/>